<comment type="similarity">
    <text evidence="2 11">Belongs to the nuclear hormone receptor family.</text>
</comment>
<evidence type="ECO:0000256" key="2">
    <source>
        <dbReference type="ARBA" id="ARBA00005993"/>
    </source>
</evidence>
<keyword evidence="9 11" id="KW-0675">Receptor</keyword>
<evidence type="ECO:0000259" key="13">
    <source>
        <dbReference type="PROSITE" id="PS51843"/>
    </source>
</evidence>
<dbReference type="Pfam" id="PF00105">
    <property type="entry name" value="zf-C4"/>
    <property type="match status" value="1"/>
</dbReference>
<evidence type="ECO:0000256" key="1">
    <source>
        <dbReference type="ARBA" id="ARBA00004123"/>
    </source>
</evidence>
<dbReference type="SMART" id="SM00399">
    <property type="entry name" value="ZnF_C4"/>
    <property type="match status" value="1"/>
</dbReference>
<dbReference type="PANTHER" id="PTHR46397">
    <property type="entry name" value="NUCLEAR HORMONE RECEPTOR FAMILY-RELATED"/>
    <property type="match status" value="1"/>
</dbReference>
<dbReference type="EMBL" id="CAJGYM010000040">
    <property type="protein sequence ID" value="CAD6193967.1"/>
    <property type="molecule type" value="Genomic_DNA"/>
</dbReference>
<evidence type="ECO:0000313" key="14">
    <source>
        <dbReference type="EMBL" id="CAD6193967.1"/>
    </source>
</evidence>
<evidence type="ECO:0000256" key="7">
    <source>
        <dbReference type="ARBA" id="ARBA00023125"/>
    </source>
</evidence>
<evidence type="ECO:0000256" key="11">
    <source>
        <dbReference type="RuleBase" id="RU004334"/>
    </source>
</evidence>
<comment type="caution">
    <text evidence="14">The sequence shown here is derived from an EMBL/GenBank/DDBJ whole genome shotgun (WGS) entry which is preliminary data.</text>
</comment>
<keyword evidence="7 11" id="KW-0238">DNA-binding</keyword>
<evidence type="ECO:0000256" key="10">
    <source>
        <dbReference type="ARBA" id="ARBA00023242"/>
    </source>
</evidence>
<dbReference type="GO" id="GO:0000978">
    <property type="term" value="F:RNA polymerase II cis-regulatory region sequence-specific DNA binding"/>
    <property type="evidence" value="ECO:0007669"/>
    <property type="project" value="InterPro"/>
</dbReference>
<dbReference type="Gene3D" id="3.30.50.10">
    <property type="entry name" value="Erythroid Transcription Factor GATA-1, subunit A"/>
    <property type="match status" value="1"/>
</dbReference>
<keyword evidence="4 11" id="KW-0863">Zinc-finger</keyword>
<proteinExistence type="inferred from homology"/>
<dbReference type="Pfam" id="PF00104">
    <property type="entry name" value="Hormone_recep"/>
    <property type="match status" value="1"/>
</dbReference>
<evidence type="ECO:0000256" key="3">
    <source>
        <dbReference type="ARBA" id="ARBA00022723"/>
    </source>
</evidence>
<sequence length="524" mass="60000">MALSHEEGSFSGFSPSPPANVYFLSNESWNLCSEDKSGGMAPRCAVCDSPNASTLHFGGRSCKACAAFFRRTVSMSMEYQCIGTNPHASCRIHHELRMVCRQCRYVKCLHAGMKKELVQARREDVPVMAKARRGTRGVVVKKSQLIEHPSPPSAVFAEQNLRHTLRPLTPPTPRSDAEEIVFVEVNDKHLVEYEMPAILMSDECKSMRMQQVDDVYGSIPVSEDQSLSIYETDASCSSPVNSFDDVFLRRGPSLELEDDRIFSLVDHYIRMEASLHDRRKIMYTDSPIREIFDVVCECPFERRHLRMFNWQTFSGMRKPDFAMILDYVTSFPDFNVLNRTEKNVLYRMTCAVDTMISSAYYTYRLLVLFNGEYIPMDPLPMSGDEPNASAGFSSMEEFTKYKTIMTVKIRQWLEMAVPFATLNPTFEEFVLLKALTIWHISHYKLTEEGREVCARQRDTIINALHRVSAERGDVDPAERLGELILCMGYIVDQIHALTSSYVMITFFDIIPCDPRMQDILSFKY</sequence>
<evidence type="ECO:0000256" key="5">
    <source>
        <dbReference type="ARBA" id="ARBA00022833"/>
    </source>
</evidence>
<keyword evidence="5 11" id="KW-0862">Zinc</keyword>
<dbReference type="PROSITE" id="PS00031">
    <property type="entry name" value="NUCLEAR_REC_DBD_1"/>
    <property type="match status" value="1"/>
</dbReference>
<dbReference type="GO" id="GO:0008270">
    <property type="term" value="F:zinc ion binding"/>
    <property type="evidence" value="ECO:0007669"/>
    <property type="project" value="UniProtKB-KW"/>
</dbReference>
<evidence type="ECO:0000259" key="12">
    <source>
        <dbReference type="PROSITE" id="PS51030"/>
    </source>
</evidence>
<dbReference type="SMART" id="SM00430">
    <property type="entry name" value="HOLI"/>
    <property type="match status" value="1"/>
</dbReference>
<protein>
    <submittedName>
        <fullName evidence="14">Uncharacterized protein</fullName>
    </submittedName>
</protein>
<keyword evidence="3 11" id="KW-0479">Metal-binding</keyword>
<dbReference type="InterPro" id="IPR001628">
    <property type="entry name" value="Znf_hrmn_rcpt"/>
</dbReference>
<dbReference type="InterPro" id="IPR035500">
    <property type="entry name" value="NHR-like_dom_sf"/>
</dbReference>
<comment type="subcellular location">
    <subcellularLocation>
        <location evidence="1 11">Nucleus</location>
    </subcellularLocation>
</comment>
<accession>A0A8S1HFG7</accession>
<dbReference type="GO" id="GO:0005634">
    <property type="term" value="C:nucleus"/>
    <property type="evidence" value="ECO:0007669"/>
    <property type="project" value="UniProtKB-SubCell"/>
</dbReference>
<feature type="domain" description="NR LBD" evidence="13">
    <location>
        <begin position="256"/>
        <end position="523"/>
    </location>
</feature>
<dbReference type="Proteomes" id="UP000835052">
    <property type="component" value="Unassembled WGS sequence"/>
</dbReference>
<organism evidence="14 15">
    <name type="scientific">Caenorhabditis auriculariae</name>
    <dbReference type="NCBI Taxonomy" id="2777116"/>
    <lineage>
        <taxon>Eukaryota</taxon>
        <taxon>Metazoa</taxon>
        <taxon>Ecdysozoa</taxon>
        <taxon>Nematoda</taxon>
        <taxon>Chromadorea</taxon>
        <taxon>Rhabditida</taxon>
        <taxon>Rhabditina</taxon>
        <taxon>Rhabditomorpha</taxon>
        <taxon>Rhabditoidea</taxon>
        <taxon>Rhabditidae</taxon>
        <taxon>Peloderinae</taxon>
        <taxon>Caenorhabditis</taxon>
    </lineage>
</organism>
<keyword evidence="8 11" id="KW-0804">Transcription</keyword>
<reference evidence="14" key="1">
    <citation type="submission" date="2020-10" db="EMBL/GenBank/DDBJ databases">
        <authorList>
            <person name="Kikuchi T."/>
        </authorList>
    </citation>
    <scope>NUCLEOTIDE SEQUENCE</scope>
    <source>
        <strain evidence="14">NKZ352</strain>
    </source>
</reference>
<evidence type="ECO:0000313" key="15">
    <source>
        <dbReference type="Proteomes" id="UP000835052"/>
    </source>
</evidence>
<keyword evidence="10 11" id="KW-0539">Nucleus</keyword>
<dbReference type="InterPro" id="IPR013088">
    <property type="entry name" value="Znf_NHR/GATA"/>
</dbReference>
<dbReference type="SUPFAM" id="SSF57716">
    <property type="entry name" value="Glucocorticoid receptor-like (DNA-binding domain)"/>
    <property type="match status" value="1"/>
</dbReference>
<keyword evidence="15" id="KW-1185">Reference proteome</keyword>
<gene>
    <name evidence="14" type="ORF">CAUJ_LOCUS9886</name>
</gene>
<dbReference type="PANTHER" id="PTHR46397:SF3">
    <property type="entry name" value="NR LBD DOMAIN-CONTAINING PROTEIN-RELATED"/>
    <property type="match status" value="1"/>
</dbReference>
<name>A0A8S1HFG7_9PELO</name>
<dbReference type="SUPFAM" id="SSF48508">
    <property type="entry name" value="Nuclear receptor ligand-binding domain"/>
    <property type="match status" value="1"/>
</dbReference>
<dbReference type="GO" id="GO:0003700">
    <property type="term" value="F:DNA-binding transcription factor activity"/>
    <property type="evidence" value="ECO:0007669"/>
    <property type="project" value="InterPro"/>
</dbReference>
<dbReference type="Gene3D" id="1.10.565.10">
    <property type="entry name" value="Retinoid X Receptor"/>
    <property type="match status" value="1"/>
</dbReference>
<dbReference type="InterPro" id="IPR049636">
    <property type="entry name" value="HNF4-like_DBD"/>
</dbReference>
<dbReference type="AlphaFoldDB" id="A0A8S1HFG7"/>
<evidence type="ECO:0000256" key="6">
    <source>
        <dbReference type="ARBA" id="ARBA00023015"/>
    </source>
</evidence>
<dbReference type="OrthoDB" id="5793246at2759"/>
<evidence type="ECO:0000256" key="4">
    <source>
        <dbReference type="ARBA" id="ARBA00022771"/>
    </source>
</evidence>
<dbReference type="PRINTS" id="PR00047">
    <property type="entry name" value="STROIDFINGER"/>
</dbReference>
<evidence type="ECO:0000256" key="8">
    <source>
        <dbReference type="ARBA" id="ARBA00023163"/>
    </source>
</evidence>
<dbReference type="InterPro" id="IPR000536">
    <property type="entry name" value="Nucl_hrmn_rcpt_lig-bd"/>
</dbReference>
<keyword evidence="6 11" id="KW-0805">Transcription regulation</keyword>
<feature type="domain" description="Nuclear receptor" evidence="12">
    <location>
        <begin position="41"/>
        <end position="120"/>
    </location>
</feature>
<dbReference type="PROSITE" id="PS51843">
    <property type="entry name" value="NR_LBD"/>
    <property type="match status" value="1"/>
</dbReference>
<dbReference type="CDD" id="cd06960">
    <property type="entry name" value="NR_DBD_HNF4A"/>
    <property type="match status" value="1"/>
</dbReference>
<evidence type="ECO:0000256" key="9">
    <source>
        <dbReference type="ARBA" id="ARBA00023170"/>
    </source>
</evidence>
<dbReference type="PROSITE" id="PS51030">
    <property type="entry name" value="NUCLEAR_REC_DBD_2"/>
    <property type="match status" value="1"/>
</dbReference>